<keyword evidence="4" id="KW-1185">Reference proteome</keyword>
<evidence type="ECO:0000256" key="1">
    <source>
        <dbReference type="SAM" id="MobiDB-lite"/>
    </source>
</evidence>
<comment type="caution">
    <text evidence="3">The sequence shown here is derived from an EMBL/GenBank/DDBJ whole genome shotgun (WGS) entry which is preliminary data.</text>
</comment>
<dbReference type="Pfam" id="PF20719">
    <property type="entry name" value="Med16_C"/>
    <property type="match status" value="1"/>
</dbReference>
<sequence>MSTSESSPSKKKTNDDARWRANWWDLHPLVEELRRPVAWSSSSTIFTAHPTQPILFGRLFPSSKQFLVVSPDPILRSPASYGSPTVISVSPNDHWLFAFFPGHESDGIACIWSRGSCVDAWIVKESWPFSRGAGVITCAWAGTEREWSTSADGSSFRLPFRGPLTPVSSPTLLLVTQAHQLHVCYLRTYGPSFKTLLCSLTQPYFTAEGQPLGAMHDTPAGPKTSRLCVYAAIGFIYGESSILVAMRSRRYPTSDSLKSAAYNDLDLGISLDIPQSQDPSPEEHTPLLEWGAQAEEQTIELCEVKLRFDGTYMSMISQPLPPLYHPFPRMSSLTFVCSPPQKPDPSASPRTSPKSNKQPIRPVEPPPTFLVASFLDFEEYSTVPKSAVVAYTLARTPSSAALTKTTWTTHQVGERSFSPHILVLSCPPCVSALPQKRGLIALLANASGPMTRRSHNAMEVVVGNIVILRVPDLTGDPDWEQLPIMAPISRAGMDWPVNMMASMNQILLCTIALCRMSIHTLPKQLTKVSVSGSTYISPIVVTSLTSYLLDPASRNISPLSMMLVASLQSRRSIADIAHILAVPAVPLDTVVDTLRGAWSAFEINVRAGLVGAFSVADVLGATIELYRTRARLLEDDDEKDLLSSLWKNAHSMCSVIACLAAFEDCKEPEGYDLEAVWQLVSLSGWAVSFLETLMKECLFAADLVDLTPSTDEWQPKPEPVDDTDILALDESKRPLSSPFDSPLFLHLTHPFMLTNIIGMIMHVNRFYHSLSALTPKGENSQIARDILMDVIGCSGLDLKGIEEILKSAMLDVRSISGDEARLSLAKCHLVPAQYPFLRKIVQALYTSTAIDKPRLYIKAADLVDAFTNLSTFEQSKKEQDRDVVTKGTLIRHGPSLLCLRCGCRSGIGGGVSIAGHFSLRWRTWEKMWASRCVCGGAWINGNV</sequence>
<evidence type="ECO:0000313" key="3">
    <source>
        <dbReference type="EMBL" id="KAF8447745.1"/>
    </source>
</evidence>
<dbReference type="EMBL" id="WHUW01000004">
    <property type="protein sequence ID" value="KAF8447745.1"/>
    <property type="molecule type" value="Genomic_DNA"/>
</dbReference>
<feature type="compositionally biased region" description="Polar residues" evidence="1">
    <location>
        <begin position="348"/>
        <end position="358"/>
    </location>
</feature>
<reference evidence="3" key="2">
    <citation type="journal article" date="2020" name="Nat. Commun.">
        <title>Large-scale genome sequencing of mycorrhizal fungi provides insights into the early evolution of symbiotic traits.</title>
        <authorList>
            <person name="Miyauchi S."/>
            <person name="Kiss E."/>
            <person name="Kuo A."/>
            <person name="Drula E."/>
            <person name="Kohler A."/>
            <person name="Sanchez-Garcia M."/>
            <person name="Morin E."/>
            <person name="Andreopoulos B."/>
            <person name="Barry K.W."/>
            <person name="Bonito G."/>
            <person name="Buee M."/>
            <person name="Carver A."/>
            <person name="Chen C."/>
            <person name="Cichocki N."/>
            <person name="Clum A."/>
            <person name="Culley D."/>
            <person name="Crous P.W."/>
            <person name="Fauchery L."/>
            <person name="Girlanda M."/>
            <person name="Hayes R.D."/>
            <person name="Keri Z."/>
            <person name="LaButti K."/>
            <person name="Lipzen A."/>
            <person name="Lombard V."/>
            <person name="Magnuson J."/>
            <person name="Maillard F."/>
            <person name="Murat C."/>
            <person name="Nolan M."/>
            <person name="Ohm R.A."/>
            <person name="Pangilinan J."/>
            <person name="Pereira M.F."/>
            <person name="Perotto S."/>
            <person name="Peter M."/>
            <person name="Pfister S."/>
            <person name="Riley R."/>
            <person name="Sitrit Y."/>
            <person name="Stielow J.B."/>
            <person name="Szollosi G."/>
            <person name="Zifcakova L."/>
            <person name="Stursova M."/>
            <person name="Spatafora J.W."/>
            <person name="Tedersoo L."/>
            <person name="Vaario L.M."/>
            <person name="Yamada A."/>
            <person name="Yan M."/>
            <person name="Wang P."/>
            <person name="Xu J."/>
            <person name="Bruns T."/>
            <person name="Baldrian P."/>
            <person name="Vilgalys R."/>
            <person name="Dunand C."/>
            <person name="Henrissat B."/>
            <person name="Grigoriev I.V."/>
            <person name="Hibbett D."/>
            <person name="Nagy L.G."/>
            <person name="Martin F.M."/>
        </authorList>
    </citation>
    <scope>NUCLEOTIDE SEQUENCE</scope>
    <source>
        <strain evidence="3">BED1</strain>
    </source>
</reference>
<organism evidence="3 4">
    <name type="scientific">Boletus edulis BED1</name>
    <dbReference type="NCBI Taxonomy" id="1328754"/>
    <lineage>
        <taxon>Eukaryota</taxon>
        <taxon>Fungi</taxon>
        <taxon>Dikarya</taxon>
        <taxon>Basidiomycota</taxon>
        <taxon>Agaricomycotina</taxon>
        <taxon>Agaricomycetes</taxon>
        <taxon>Agaricomycetidae</taxon>
        <taxon>Boletales</taxon>
        <taxon>Boletineae</taxon>
        <taxon>Boletaceae</taxon>
        <taxon>Boletoideae</taxon>
        <taxon>Boletus</taxon>
    </lineage>
</organism>
<evidence type="ECO:0000259" key="2">
    <source>
        <dbReference type="Pfam" id="PF20719"/>
    </source>
</evidence>
<dbReference type="Proteomes" id="UP001194468">
    <property type="component" value="Unassembled WGS sequence"/>
</dbReference>
<evidence type="ECO:0000313" key="4">
    <source>
        <dbReference type="Proteomes" id="UP001194468"/>
    </source>
</evidence>
<feature type="region of interest" description="Disordered" evidence="1">
    <location>
        <begin position="338"/>
        <end position="364"/>
    </location>
</feature>
<protein>
    <recommendedName>
        <fullName evidence="2">Mediator complex subunit 16 C-terminal domain-containing protein</fullName>
    </recommendedName>
</protein>
<gene>
    <name evidence="3" type="ORF">L210DRAFT_958380</name>
</gene>
<reference evidence="3" key="1">
    <citation type="submission" date="2019-10" db="EMBL/GenBank/DDBJ databases">
        <authorList>
            <consortium name="DOE Joint Genome Institute"/>
            <person name="Kuo A."/>
            <person name="Miyauchi S."/>
            <person name="Kiss E."/>
            <person name="Drula E."/>
            <person name="Kohler A."/>
            <person name="Sanchez-Garcia M."/>
            <person name="Andreopoulos B."/>
            <person name="Barry K.W."/>
            <person name="Bonito G."/>
            <person name="Buee M."/>
            <person name="Carver A."/>
            <person name="Chen C."/>
            <person name="Cichocki N."/>
            <person name="Clum A."/>
            <person name="Culley D."/>
            <person name="Crous P.W."/>
            <person name="Fauchery L."/>
            <person name="Girlanda M."/>
            <person name="Hayes R."/>
            <person name="Keri Z."/>
            <person name="LaButti K."/>
            <person name="Lipzen A."/>
            <person name="Lombard V."/>
            <person name="Magnuson J."/>
            <person name="Maillard F."/>
            <person name="Morin E."/>
            <person name="Murat C."/>
            <person name="Nolan M."/>
            <person name="Ohm R."/>
            <person name="Pangilinan J."/>
            <person name="Pereira M."/>
            <person name="Perotto S."/>
            <person name="Peter M."/>
            <person name="Riley R."/>
            <person name="Sitrit Y."/>
            <person name="Stielow B."/>
            <person name="Szollosi G."/>
            <person name="Zifcakova L."/>
            <person name="Stursova M."/>
            <person name="Spatafora J.W."/>
            <person name="Tedersoo L."/>
            <person name="Vaario L.-M."/>
            <person name="Yamada A."/>
            <person name="Yan M."/>
            <person name="Wang P."/>
            <person name="Xu J."/>
            <person name="Bruns T."/>
            <person name="Baldrian P."/>
            <person name="Vilgalys R."/>
            <person name="Henrissat B."/>
            <person name="Grigoriev I.V."/>
            <person name="Hibbett D."/>
            <person name="Nagy L.G."/>
            <person name="Martin F.M."/>
        </authorList>
    </citation>
    <scope>NUCLEOTIDE SEQUENCE</scope>
    <source>
        <strain evidence="3">BED1</strain>
    </source>
</reference>
<dbReference type="AlphaFoldDB" id="A0AAD4GJL1"/>
<accession>A0AAD4GJL1</accession>
<feature type="domain" description="Mediator complex subunit 16 C-terminal" evidence="2">
    <location>
        <begin position="896"/>
        <end position="939"/>
    </location>
</feature>
<proteinExistence type="predicted"/>
<name>A0AAD4GJL1_BOLED</name>
<dbReference type="InterPro" id="IPR048339">
    <property type="entry name" value="Mediator_Med16_C"/>
</dbReference>